<feature type="transmembrane region" description="Helical" evidence="9">
    <location>
        <begin position="304"/>
        <end position="326"/>
    </location>
</feature>
<keyword evidence="4" id="KW-1003">Cell membrane</keyword>
<dbReference type="InterPro" id="IPR036259">
    <property type="entry name" value="MFS_trans_sf"/>
</dbReference>
<comment type="subcellular location">
    <subcellularLocation>
        <location evidence="1">Cell membrane</location>
        <topology evidence="1">Multi-pass membrane protein</topology>
    </subcellularLocation>
</comment>
<evidence type="ECO:0000256" key="7">
    <source>
        <dbReference type="ARBA" id="ARBA00023136"/>
    </source>
</evidence>
<feature type="domain" description="Major facilitator superfamily (MFS) profile" evidence="10">
    <location>
        <begin position="36"/>
        <end position="532"/>
    </location>
</feature>
<sequence length="585" mass="62298">MASATQTENSGRKAPPGASWQDQEELVLPKNRLGIVFVGLMCSVFLAALDQTIVATALPTIVAQLGGGSQYSWVGSAYMLSAGAFGPLYGKLSNMFGRKPILYTSICTFLLGSALCGAAQSMIWLIVARAVQGIGGGGIIQLVIITISDIVPLKDRGRYGGFVGATFGVARQVFVPLDTSVIGPLLGGALTEHVSWRWCFFINLPTGGVSAVILFIFLNLNPHQSRPIREQIAELDFVGLFSFVGGVVCLLLGFQFSQTSWSDAKTIALLVVGCTLLVLGGVNEVFTTRSAIVPARLFKTRTTAVLLVSAFLHAITFFTATYYLPLYYQVLGASATGAGIRMIPFSLGTAIMSIVAGVINSRTGKSRPIIWSAYAMMTLGWGLMTMLDYNSNNAEKELYPFVATLGVGCLFQVPIIALQAAMPMKDMATASSAFMFLRTVGGAVGISVGEAIISSLLSKKIASIPGISSYVSGSTAALLNDDVSYLHLIPDVTVRNAILHAYSRSISAIWIMNTPISGAALILMLFLREYSMTRKLVRSEGRSPNDAETATIAEEAEYKTEGEGHGADLTRTNSIALVPKEVQAT</sequence>
<evidence type="ECO:0000259" key="10">
    <source>
        <dbReference type="PROSITE" id="PS50850"/>
    </source>
</evidence>
<feature type="region of interest" description="Disordered" evidence="8">
    <location>
        <begin position="1"/>
        <end position="21"/>
    </location>
</feature>
<dbReference type="EMBL" id="KN831963">
    <property type="protein sequence ID" value="KIO06366.1"/>
    <property type="molecule type" value="Genomic_DNA"/>
</dbReference>
<dbReference type="InParanoid" id="A0A0C3PDZ4"/>
<name>A0A0C3PDZ4_PISTI</name>
<feature type="transmembrane region" description="Helical" evidence="9">
    <location>
        <begin position="70"/>
        <end position="89"/>
    </location>
</feature>
<feature type="transmembrane region" description="Helical" evidence="9">
    <location>
        <begin position="266"/>
        <end position="283"/>
    </location>
</feature>
<dbReference type="STRING" id="870435.A0A0C3PDZ4"/>
<dbReference type="Gene3D" id="1.20.1250.20">
    <property type="entry name" value="MFS general substrate transporter like domains"/>
    <property type="match status" value="1"/>
</dbReference>
<dbReference type="Proteomes" id="UP000054217">
    <property type="component" value="Unassembled WGS sequence"/>
</dbReference>
<feature type="transmembrane region" description="Helical" evidence="9">
    <location>
        <begin position="232"/>
        <end position="254"/>
    </location>
</feature>
<dbReference type="Pfam" id="PF07690">
    <property type="entry name" value="MFS_1"/>
    <property type="match status" value="1"/>
</dbReference>
<dbReference type="OrthoDB" id="10021397at2759"/>
<dbReference type="AlphaFoldDB" id="A0A0C3PDZ4"/>
<evidence type="ECO:0000256" key="1">
    <source>
        <dbReference type="ARBA" id="ARBA00004651"/>
    </source>
</evidence>
<dbReference type="InterPro" id="IPR004638">
    <property type="entry name" value="EmrB-like"/>
</dbReference>
<protein>
    <recommendedName>
        <fullName evidence="10">Major facilitator superfamily (MFS) profile domain-containing protein</fullName>
    </recommendedName>
</protein>
<dbReference type="PROSITE" id="PS50850">
    <property type="entry name" value="MFS"/>
    <property type="match status" value="1"/>
</dbReference>
<evidence type="ECO:0000313" key="11">
    <source>
        <dbReference type="EMBL" id="KIO06366.1"/>
    </source>
</evidence>
<evidence type="ECO:0000256" key="4">
    <source>
        <dbReference type="ARBA" id="ARBA00022475"/>
    </source>
</evidence>
<keyword evidence="3" id="KW-0813">Transport</keyword>
<gene>
    <name evidence="11" type="ORF">M404DRAFT_139057</name>
</gene>
<dbReference type="SUPFAM" id="SSF103473">
    <property type="entry name" value="MFS general substrate transporter"/>
    <property type="match status" value="1"/>
</dbReference>
<feature type="transmembrane region" description="Helical" evidence="9">
    <location>
        <begin position="159"/>
        <end position="175"/>
    </location>
</feature>
<evidence type="ECO:0000256" key="9">
    <source>
        <dbReference type="SAM" id="Phobius"/>
    </source>
</evidence>
<dbReference type="Gene3D" id="1.20.1720.10">
    <property type="entry name" value="Multidrug resistance protein D"/>
    <property type="match status" value="1"/>
</dbReference>
<evidence type="ECO:0000256" key="3">
    <source>
        <dbReference type="ARBA" id="ARBA00022448"/>
    </source>
</evidence>
<evidence type="ECO:0000256" key="5">
    <source>
        <dbReference type="ARBA" id="ARBA00022692"/>
    </source>
</evidence>
<feature type="transmembrane region" description="Helical" evidence="9">
    <location>
        <begin position="371"/>
        <end position="389"/>
    </location>
</feature>
<feature type="transmembrane region" description="Helical" evidence="9">
    <location>
        <begin position="508"/>
        <end position="527"/>
    </location>
</feature>
<accession>A0A0C3PDZ4</accession>
<keyword evidence="6 9" id="KW-1133">Transmembrane helix</keyword>
<evidence type="ECO:0000256" key="2">
    <source>
        <dbReference type="ARBA" id="ARBA00008335"/>
    </source>
</evidence>
<evidence type="ECO:0000313" key="12">
    <source>
        <dbReference type="Proteomes" id="UP000054217"/>
    </source>
</evidence>
<feature type="transmembrane region" description="Helical" evidence="9">
    <location>
        <begin position="338"/>
        <end position="359"/>
    </location>
</feature>
<evidence type="ECO:0000256" key="6">
    <source>
        <dbReference type="ARBA" id="ARBA00022989"/>
    </source>
</evidence>
<keyword evidence="5 9" id="KW-0812">Transmembrane</keyword>
<feature type="transmembrane region" description="Helical" evidence="9">
    <location>
        <begin position="133"/>
        <end position="152"/>
    </location>
</feature>
<feature type="transmembrane region" description="Helical" evidence="9">
    <location>
        <begin position="433"/>
        <end position="453"/>
    </location>
</feature>
<dbReference type="InterPro" id="IPR011701">
    <property type="entry name" value="MFS"/>
</dbReference>
<dbReference type="CDD" id="cd17502">
    <property type="entry name" value="MFS_Azr1_MDR_like"/>
    <property type="match status" value="1"/>
</dbReference>
<reference evidence="12" key="2">
    <citation type="submission" date="2015-01" db="EMBL/GenBank/DDBJ databases">
        <title>Evolutionary Origins and Diversification of the Mycorrhizal Mutualists.</title>
        <authorList>
            <consortium name="DOE Joint Genome Institute"/>
            <consortium name="Mycorrhizal Genomics Consortium"/>
            <person name="Kohler A."/>
            <person name="Kuo A."/>
            <person name="Nagy L.G."/>
            <person name="Floudas D."/>
            <person name="Copeland A."/>
            <person name="Barry K.W."/>
            <person name="Cichocki N."/>
            <person name="Veneault-Fourrey C."/>
            <person name="LaButti K."/>
            <person name="Lindquist E.A."/>
            <person name="Lipzen A."/>
            <person name="Lundell T."/>
            <person name="Morin E."/>
            <person name="Murat C."/>
            <person name="Riley R."/>
            <person name="Ohm R."/>
            <person name="Sun H."/>
            <person name="Tunlid A."/>
            <person name="Henrissat B."/>
            <person name="Grigoriev I.V."/>
            <person name="Hibbett D.S."/>
            <person name="Martin F."/>
        </authorList>
    </citation>
    <scope>NUCLEOTIDE SEQUENCE [LARGE SCALE GENOMIC DNA]</scope>
    <source>
        <strain evidence="12">Marx 270</strain>
    </source>
</reference>
<feature type="transmembrane region" description="Helical" evidence="9">
    <location>
        <begin position="195"/>
        <end position="220"/>
    </location>
</feature>
<feature type="transmembrane region" description="Helical" evidence="9">
    <location>
        <begin position="33"/>
        <end position="58"/>
    </location>
</feature>
<dbReference type="PANTHER" id="PTHR23501">
    <property type="entry name" value="MAJOR FACILITATOR SUPERFAMILY"/>
    <property type="match status" value="1"/>
</dbReference>
<keyword evidence="7 9" id="KW-0472">Membrane</keyword>
<reference evidence="11 12" key="1">
    <citation type="submission" date="2014-04" db="EMBL/GenBank/DDBJ databases">
        <authorList>
            <consortium name="DOE Joint Genome Institute"/>
            <person name="Kuo A."/>
            <person name="Kohler A."/>
            <person name="Costa M.D."/>
            <person name="Nagy L.G."/>
            <person name="Floudas D."/>
            <person name="Copeland A."/>
            <person name="Barry K.W."/>
            <person name="Cichocki N."/>
            <person name="Veneault-Fourrey C."/>
            <person name="LaButti K."/>
            <person name="Lindquist E.A."/>
            <person name="Lipzen A."/>
            <person name="Lundell T."/>
            <person name="Morin E."/>
            <person name="Murat C."/>
            <person name="Sun H."/>
            <person name="Tunlid A."/>
            <person name="Henrissat B."/>
            <person name="Grigoriev I.V."/>
            <person name="Hibbett D.S."/>
            <person name="Martin F."/>
            <person name="Nordberg H.P."/>
            <person name="Cantor M.N."/>
            <person name="Hua S.X."/>
        </authorList>
    </citation>
    <scope>NUCLEOTIDE SEQUENCE [LARGE SCALE GENOMIC DNA]</scope>
    <source>
        <strain evidence="11 12">Marx 270</strain>
    </source>
</reference>
<feature type="region of interest" description="Disordered" evidence="8">
    <location>
        <begin position="540"/>
        <end position="569"/>
    </location>
</feature>
<dbReference type="InterPro" id="IPR020846">
    <property type="entry name" value="MFS_dom"/>
</dbReference>
<dbReference type="FunFam" id="1.20.1720.10:FF:000013">
    <property type="entry name" value="Related to multidrug resistance proteins"/>
    <property type="match status" value="1"/>
</dbReference>
<evidence type="ECO:0000256" key="8">
    <source>
        <dbReference type="SAM" id="MobiDB-lite"/>
    </source>
</evidence>
<dbReference type="FunCoup" id="A0A0C3PDZ4">
    <property type="interactions" value="15"/>
</dbReference>
<feature type="transmembrane region" description="Helical" evidence="9">
    <location>
        <begin position="401"/>
        <end position="421"/>
    </location>
</feature>
<dbReference type="NCBIfam" id="TIGR00711">
    <property type="entry name" value="efflux_EmrB"/>
    <property type="match status" value="1"/>
</dbReference>
<dbReference type="GO" id="GO:0005886">
    <property type="term" value="C:plasma membrane"/>
    <property type="evidence" value="ECO:0007669"/>
    <property type="project" value="UniProtKB-SubCell"/>
</dbReference>
<dbReference type="PANTHER" id="PTHR23501:SF102">
    <property type="entry name" value="DRUG TRANSPORTER, PUTATIVE (AFU_ORTHOLOGUE AFUA_3G08530)-RELATED"/>
    <property type="match status" value="1"/>
</dbReference>
<feature type="transmembrane region" description="Helical" evidence="9">
    <location>
        <begin position="101"/>
        <end position="127"/>
    </location>
</feature>
<dbReference type="GO" id="GO:0022857">
    <property type="term" value="F:transmembrane transporter activity"/>
    <property type="evidence" value="ECO:0007669"/>
    <property type="project" value="InterPro"/>
</dbReference>
<feature type="compositionally biased region" description="Basic and acidic residues" evidence="8">
    <location>
        <begin position="556"/>
        <end position="568"/>
    </location>
</feature>
<organism evidence="11 12">
    <name type="scientific">Pisolithus tinctorius Marx 270</name>
    <dbReference type="NCBI Taxonomy" id="870435"/>
    <lineage>
        <taxon>Eukaryota</taxon>
        <taxon>Fungi</taxon>
        <taxon>Dikarya</taxon>
        <taxon>Basidiomycota</taxon>
        <taxon>Agaricomycotina</taxon>
        <taxon>Agaricomycetes</taxon>
        <taxon>Agaricomycetidae</taxon>
        <taxon>Boletales</taxon>
        <taxon>Sclerodermatineae</taxon>
        <taxon>Pisolithaceae</taxon>
        <taxon>Pisolithus</taxon>
    </lineage>
</organism>
<dbReference type="HOGENOM" id="CLU_000960_22_0_1"/>
<comment type="similarity">
    <text evidence="2">Belongs to the major facilitator superfamily.</text>
</comment>
<proteinExistence type="inferred from homology"/>
<keyword evidence="12" id="KW-1185">Reference proteome</keyword>